<dbReference type="InterPro" id="IPR002347">
    <property type="entry name" value="SDR_fam"/>
</dbReference>
<evidence type="ECO:0000256" key="4">
    <source>
        <dbReference type="RuleBase" id="RU000363"/>
    </source>
</evidence>
<dbReference type="PRINTS" id="PR00080">
    <property type="entry name" value="SDRFAMILY"/>
</dbReference>
<dbReference type="Gene3D" id="3.40.50.720">
    <property type="entry name" value="NAD(P)-binding Rossmann-like Domain"/>
    <property type="match status" value="1"/>
</dbReference>
<evidence type="ECO:0000313" key="5">
    <source>
        <dbReference type="EMBL" id="NKY31871.1"/>
    </source>
</evidence>
<dbReference type="RefSeq" id="WP_068035480.1">
    <property type="nucleotide sequence ID" value="NZ_JAAXOO010000001.1"/>
</dbReference>
<comment type="similarity">
    <text evidence="1 4">Belongs to the short-chain dehydrogenases/reductases (SDR) family.</text>
</comment>
<evidence type="ECO:0000313" key="6">
    <source>
        <dbReference type="Proteomes" id="UP000565715"/>
    </source>
</evidence>
<evidence type="ECO:0000256" key="3">
    <source>
        <dbReference type="ARBA" id="ARBA00023027"/>
    </source>
</evidence>
<keyword evidence="6" id="KW-1185">Reference proteome</keyword>
<keyword evidence="2" id="KW-0560">Oxidoreductase</keyword>
<comment type="caution">
    <text evidence="5">The sequence shown here is derived from an EMBL/GenBank/DDBJ whole genome shotgun (WGS) entry which is preliminary data.</text>
</comment>
<dbReference type="FunFam" id="3.40.50.720:FF:000084">
    <property type="entry name" value="Short-chain dehydrogenase reductase"/>
    <property type="match status" value="1"/>
</dbReference>
<dbReference type="Proteomes" id="UP000565715">
    <property type="component" value="Unassembled WGS sequence"/>
</dbReference>
<organism evidence="5 6">
    <name type="scientific">Nocardia speluncae</name>
    <dbReference type="NCBI Taxonomy" id="419477"/>
    <lineage>
        <taxon>Bacteria</taxon>
        <taxon>Bacillati</taxon>
        <taxon>Actinomycetota</taxon>
        <taxon>Actinomycetes</taxon>
        <taxon>Mycobacteriales</taxon>
        <taxon>Nocardiaceae</taxon>
        <taxon>Nocardia</taxon>
    </lineage>
</organism>
<sequence length="278" mass="29232">MGTLDGQIAFVTGGARGQGRSHAVHLASLGADIVIVDSLKDNDTTEYPMAGPADLDETVRLVRAQGRDVYTRQIDVRDFDGLVAFADEVVDKFGKIDILLANAGIMTAVEISEMSPQVWAETIDINLTGVFNSFRAVLPHMIAAGYGRVVATSSGGGHIGFNNLGHYCASKWGVIGLVKSAAMELAGKGITVNAVTPTNVNTDMIRNPACEALFLPGVDNPSEQQIRDAYVINPMGVPWIEPIDVSRTIAFLVSPDSTYITGETLGPLAGSGATNGAA</sequence>
<keyword evidence="3" id="KW-0520">NAD</keyword>
<dbReference type="PANTHER" id="PTHR42760">
    <property type="entry name" value="SHORT-CHAIN DEHYDROGENASES/REDUCTASES FAMILY MEMBER"/>
    <property type="match status" value="1"/>
</dbReference>
<dbReference type="PROSITE" id="PS00061">
    <property type="entry name" value="ADH_SHORT"/>
    <property type="match status" value="1"/>
</dbReference>
<evidence type="ECO:0000256" key="2">
    <source>
        <dbReference type="ARBA" id="ARBA00023002"/>
    </source>
</evidence>
<gene>
    <name evidence="5" type="ORF">HGA13_02110</name>
</gene>
<evidence type="ECO:0000256" key="1">
    <source>
        <dbReference type="ARBA" id="ARBA00006484"/>
    </source>
</evidence>
<dbReference type="InterPro" id="IPR023985">
    <property type="entry name" value="SDR_subfam_1"/>
</dbReference>
<dbReference type="PANTHER" id="PTHR42760:SF40">
    <property type="entry name" value="3-OXOACYL-[ACYL-CARRIER-PROTEIN] REDUCTASE, CHLOROPLASTIC"/>
    <property type="match status" value="1"/>
</dbReference>
<dbReference type="AlphaFoldDB" id="A0A846X6U9"/>
<name>A0A846X6U9_9NOCA</name>
<proteinExistence type="inferred from homology"/>
<dbReference type="CDD" id="cd05233">
    <property type="entry name" value="SDR_c"/>
    <property type="match status" value="1"/>
</dbReference>
<dbReference type="InterPro" id="IPR036291">
    <property type="entry name" value="NAD(P)-bd_dom_sf"/>
</dbReference>
<protein>
    <submittedName>
        <fullName evidence="5">Mycofactocin-coupled SDR family oxidoreductase</fullName>
    </submittedName>
</protein>
<dbReference type="GO" id="GO:0030497">
    <property type="term" value="P:fatty acid elongation"/>
    <property type="evidence" value="ECO:0007669"/>
    <property type="project" value="TreeGrafter"/>
</dbReference>
<dbReference type="Pfam" id="PF00106">
    <property type="entry name" value="adh_short"/>
    <property type="match status" value="1"/>
</dbReference>
<dbReference type="SUPFAM" id="SSF51735">
    <property type="entry name" value="NAD(P)-binding Rossmann-fold domains"/>
    <property type="match status" value="1"/>
</dbReference>
<dbReference type="EMBL" id="JAAXOO010000001">
    <property type="protein sequence ID" value="NKY31871.1"/>
    <property type="molecule type" value="Genomic_DNA"/>
</dbReference>
<reference evidence="5 6" key="1">
    <citation type="submission" date="2020-04" db="EMBL/GenBank/DDBJ databases">
        <title>MicrobeNet Type strains.</title>
        <authorList>
            <person name="Nicholson A.C."/>
        </authorList>
    </citation>
    <scope>NUCLEOTIDE SEQUENCE [LARGE SCALE GENOMIC DNA]</scope>
    <source>
        <strain evidence="5 6">DSM 45078</strain>
    </source>
</reference>
<dbReference type="NCBIfam" id="TIGR03971">
    <property type="entry name" value="SDR_subfam_1"/>
    <property type="match status" value="1"/>
</dbReference>
<dbReference type="InterPro" id="IPR020904">
    <property type="entry name" value="Sc_DH/Rdtase_CS"/>
</dbReference>
<dbReference type="GO" id="GO:0016616">
    <property type="term" value="F:oxidoreductase activity, acting on the CH-OH group of donors, NAD or NADP as acceptor"/>
    <property type="evidence" value="ECO:0007669"/>
    <property type="project" value="TreeGrafter"/>
</dbReference>
<dbReference type="PRINTS" id="PR00081">
    <property type="entry name" value="GDHRDH"/>
</dbReference>
<accession>A0A846X6U9</accession>